<dbReference type="Gene3D" id="3.40.50.720">
    <property type="entry name" value="NAD(P)-binding Rossmann-like Domain"/>
    <property type="match status" value="1"/>
</dbReference>
<protein>
    <submittedName>
        <fullName evidence="1">Chlorophyll(Ide) b reductase NOL, chloroplastic</fullName>
    </submittedName>
</protein>
<dbReference type="PANTHER" id="PTHR24314:SF21">
    <property type="entry name" value="CHLOROPHYLL(IDE) B REDUCTASE NYC1, CHLOROPLASTIC-RELATED"/>
    <property type="match status" value="1"/>
</dbReference>
<dbReference type="GO" id="GO:0034256">
    <property type="term" value="F:chlorophyll(ide) b reductase activity"/>
    <property type="evidence" value="ECO:0007669"/>
    <property type="project" value="TreeGrafter"/>
</dbReference>
<dbReference type="PANTHER" id="PTHR24314">
    <property type="entry name" value="NON-SPECIFIC LIPID TRANSFER PROTEIN-RELATED"/>
    <property type="match status" value="1"/>
</dbReference>
<comment type="caution">
    <text evidence="1">The sequence shown here is derived from an EMBL/GenBank/DDBJ whole genome shotgun (WGS) entry which is preliminary data.</text>
</comment>
<dbReference type="InterPro" id="IPR052625">
    <property type="entry name" value="Chl_b_Red"/>
</dbReference>
<dbReference type="OMA" id="RWINNAG"/>
<reference evidence="2" key="1">
    <citation type="journal article" date="2019" name="Nat. Commun.">
        <title>Expansion of phycobilisome linker gene families in mesophilic red algae.</title>
        <authorList>
            <person name="Lee J."/>
            <person name="Kim D."/>
            <person name="Bhattacharya D."/>
            <person name="Yoon H.S."/>
        </authorList>
    </citation>
    <scope>NUCLEOTIDE SEQUENCE [LARGE SCALE GENOMIC DNA]</scope>
    <source>
        <strain evidence="2">CCMP 1328</strain>
    </source>
</reference>
<gene>
    <name evidence="1" type="ORF">FVE85_0952</name>
</gene>
<accession>A0A5J4Z2T0</accession>
<dbReference type="AlphaFoldDB" id="A0A5J4Z2T0"/>
<dbReference type="CDD" id="cd05233">
    <property type="entry name" value="SDR_c"/>
    <property type="match status" value="1"/>
</dbReference>
<dbReference type="GO" id="GO:0010304">
    <property type="term" value="P:PSII associated light-harvesting complex II catabolic process"/>
    <property type="evidence" value="ECO:0007669"/>
    <property type="project" value="TreeGrafter"/>
</dbReference>
<dbReference type="SUPFAM" id="SSF51735">
    <property type="entry name" value="NAD(P)-binding Rossmann-fold domains"/>
    <property type="match status" value="1"/>
</dbReference>
<organism evidence="1 2">
    <name type="scientific">Porphyridium purpureum</name>
    <name type="common">Red alga</name>
    <name type="synonym">Porphyridium cruentum</name>
    <dbReference type="NCBI Taxonomy" id="35688"/>
    <lineage>
        <taxon>Eukaryota</taxon>
        <taxon>Rhodophyta</taxon>
        <taxon>Bangiophyceae</taxon>
        <taxon>Porphyridiales</taxon>
        <taxon>Porphyridiaceae</taxon>
        <taxon>Porphyridium</taxon>
    </lineage>
</organism>
<dbReference type="InterPro" id="IPR002347">
    <property type="entry name" value="SDR_fam"/>
</dbReference>
<keyword evidence="2" id="KW-1185">Reference proteome</keyword>
<dbReference type="OrthoDB" id="3592703at2759"/>
<dbReference type="InterPro" id="IPR036291">
    <property type="entry name" value="NAD(P)-bd_dom_sf"/>
</dbReference>
<dbReference type="EMBL" id="VRMN01000002">
    <property type="protein sequence ID" value="KAA8497223.1"/>
    <property type="molecule type" value="Genomic_DNA"/>
</dbReference>
<name>A0A5J4Z2T0_PORPP</name>
<dbReference type="Proteomes" id="UP000324585">
    <property type="component" value="Unassembled WGS sequence"/>
</dbReference>
<sequence length="343" mass="37464">MLAMFVGGLSVDGRRSWTGRERPPYSASATVRPRQNEGRVARLRGKCRDLNMKSKTVVVTGASKGLGLELAREFAKQGHSVVMGSRDVGVLEAAAKSVQRDAREGVAVLPLQLDVREQASIEAFWAEMKQSGVGSVDMWVNNAGTNAYNRVAVYEQSAEDVALVVDTNLKGTLLCCRQAILCMREQPFGGHIFNVDGAGVFGTPTAGYAAYGATKRAQPQLMKSLNAELKGSDIQNIGVHLISPGLVLTDLLLAGSTPAIRFFFNFLAEEPATVATWLVPRMVATTGRGQYHKYLKVPFAFLKIATGFVFRQNRYFDRAGVRVRRSDNERFSTSGVRLPEDTQ</sequence>
<dbReference type="PRINTS" id="PR00081">
    <property type="entry name" value="GDHRDH"/>
</dbReference>
<proteinExistence type="predicted"/>
<dbReference type="GO" id="GO:0015996">
    <property type="term" value="P:chlorophyll catabolic process"/>
    <property type="evidence" value="ECO:0007669"/>
    <property type="project" value="TreeGrafter"/>
</dbReference>
<evidence type="ECO:0000313" key="2">
    <source>
        <dbReference type="Proteomes" id="UP000324585"/>
    </source>
</evidence>
<dbReference type="Pfam" id="PF00106">
    <property type="entry name" value="adh_short"/>
    <property type="match status" value="1"/>
</dbReference>
<evidence type="ECO:0000313" key="1">
    <source>
        <dbReference type="EMBL" id="KAA8497223.1"/>
    </source>
</evidence>